<evidence type="ECO:0000256" key="9">
    <source>
        <dbReference type="ARBA" id="ARBA00023242"/>
    </source>
</evidence>
<dbReference type="PANTHER" id="PTHR13135:SF0">
    <property type="entry name" value="PHOSPHORYLATED ADAPTER RNA EXPORT PROTEIN"/>
    <property type="match status" value="1"/>
</dbReference>
<keyword evidence="14" id="KW-1185">Reference proteome</keyword>
<evidence type="ECO:0000256" key="6">
    <source>
        <dbReference type="ARBA" id="ARBA00022490"/>
    </source>
</evidence>
<dbReference type="InterPro" id="IPR039047">
    <property type="entry name" value="PHAX"/>
</dbReference>
<keyword evidence="6" id="KW-0963">Cytoplasm</keyword>
<evidence type="ECO:0000313" key="13">
    <source>
        <dbReference type="EMBL" id="CAJ0567136.1"/>
    </source>
</evidence>
<dbReference type="GO" id="GO:0003723">
    <property type="term" value="F:RNA binding"/>
    <property type="evidence" value="ECO:0007669"/>
    <property type="project" value="UniProtKB-KW"/>
</dbReference>
<evidence type="ECO:0000256" key="3">
    <source>
        <dbReference type="ARBA" id="ARBA00006094"/>
    </source>
</evidence>
<accession>A0AA36CF00</accession>
<dbReference type="GO" id="GO:0006408">
    <property type="term" value="P:snRNA export from nucleus"/>
    <property type="evidence" value="ECO:0007669"/>
    <property type="project" value="InterPro"/>
</dbReference>
<dbReference type="Proteomes" id="UP001177023">
    <property type="component" value="Unassembled WGS sequence"/>
</dbReference>
<evidence type="ECO:0000256" key="7">
    <source>
        <dbReference type="ARBA" id="ARBA00022884"/>
    </source>
</evidence>
<evidence type="ECO:0000256" key="11">
    <source>
        <dbReference type="SAM" id="MobiDB-lite"/>
    </source>
</evidence>
<feature type="region of interest" description="Disordered" evidence="11">
    <location>
        <begin position="1"/>
        <end position="47"/>
    </location>
</feature>
<reference evidence="13" key="1">
    <citation type="submission" date="2023-06" db="EMBL/GenBank/DDBJ databases">
        <authorList>
            <person name="Delattre M."/>
        </authorList>
    </citation>
    <scope>NUCLEOTIDE SEQUENCE</scope>
    <source>
        <strain evidence="13">AF72</strain>
    </source>
</reference>
<dbReference type="EMBL" id="CATQJA010001410">
    <property type="protein sequence ID" value="CAJ0567136.1"/>
    <property type="molecule type" value="Genomic_DNA"/>
</dbReference>
<evidence type="ECO:0000259" key="12">
    <source>
        <dbReference type="Pfam" id="PF10258"/>
    </source>
</evidence>
<feature type="compositionally biased region" description="Polar residues" evidence="11">
    <location>
        <begin position="36"/>
        <end position="45"/>
    </location>
</feature>
<evidence type="ECO:0000313" key="14">
    <source>
        <dbReference type="Proteomes" id="UP001177023"/>
    </source>
</evidence>
<evidence type="ECO:0000256" key="4">
    <source>
        <dbReference type="ARBA" id="ARBA00016856"/>
    </source>
</evidence>
<feature type="domain" description="Phosphorylated adapter RNA export protein RNA-binding" evidence="12">
    <location>
        <begin position="213"/>
        <end position="291"/>
    </location>
</feature>
<dbReference type="GO" id="GO:0015031">
    <property type="term" value="P:protein transport"/>
    <property type="evidence" value="ECO:0007669"/>
    <property type="project" value="UniProtKB-KW"/>
</dbReference>
<dbReference type="InterPro" id="IPR019385">
    <property type="entry name" value="PHAX_RNA-binding_domain"/>
</dbReference>
<evidence type="ECO:0000256" key="1">
    <source>
        <dbReference type="ARBA" id="ARBA00004123"/>
    </source>
</evidence>
<dbReference type="Gene3D" id="1.10.10.1440">
    <property type="entry name" value="PHAX RNA-binding domain"/>
    <property type="match status" value="1"/>
</dbReference>
<proteinExistence type="inferred from homology"/>
<protein>
    <recommendedName>
        <fullName evidence="4">Phosphorylated adapter RNA export protein</fullName>
    </recommendedName>
    <alternativeName>
        <fullName evidence="10">RNA U small nuclear RNA export adapter protein</fullName>
    </alternativeName>
</protein>
<keyword evidence="8" id="KW-0653">Protein transport</keyword>
<organism evidence="13 14">
    <name type="scientific">Mesorhabditis spiculigera</name>
    <dbReference type="NCBI Taxonomy" id="96644"/>
    <lineage>
        <taxon>Eukaryota</taxon>
        <taxon>Metazoa</taxon>
        <taxon>Ecdysozoa</taxon>
        <taxon>Nematoda</taxon>
        <taxon>Chromadorea</taxon>
        <taxon>Rhabditida</taxon>
        <taxon>Rhabditina</taxon>
        <taxon>Rhabditomorpha</taxon>
        <taxon>Rhabditoidea</taxon>
        <taxon>Rhabditidae</taxon>
        <taxon>Mesorhabditinae</taxon>
        <taxon>Mesorhabditis</taxon>
    </lineage>
</organism>
<feature type="region of interest" description="Disordered" evidence="11">
    <location>
        <begin position="314"/>
        <end position="339"/>
    </location>
</feature>
<keyword evidence="9" id="KW-0539">Nucleus</keyword>
<comment type="similarity">
    <text evidence="3">Belongs to the PHAX family.</text>
</comment>
<evidence type="ECO:0000256" key="10">
    <source>
        <dbReference type="ARBA" id="ARBA00030834"/>
    </source>
</evidence>
<evidence type="ECO:0000256" key="5">
    <source>
        <dbReference type="ARBA" id="ARBA00022448"/>
    </source>
</evidence>
<dbReference type="GO" id="GO:0005634">
    <property type="term" value="C:nucleus"/>
    <property type="evidence" value="ECO:0007669"/>
    <property type="project" value="UniProtKB-SubCell"/>
</dbReference>
<dbReference type="PANTHER" id="PTHR13135">
    <property type="entry name" value="CYTOSOLIC RESINIFERATOXIN BINDING PROTEIN RBP-26"/>
    <property type="match status" value="1"/>
</dbReference>
<keyword evidence="7" id="KW-0694">RNA-binding</keyword>
<sequence>MASPLHNHRGAERSDGELSSGDDEPAVKCARVPAISEQQSSSGTKWRQLIVERELDRVGEVRLQENIVNRGSETFEPPPVQASSVAAPLIAVSPADDEDPFAGPPDLASIETFGFSKNEPRRKEDDRGFRRQPCYVAGRFMTERPPKNFRIKPKQPAAGDKVASEFLSICGCFRLYRGAMKRPHEQRYEQRRYTLEGLLEAEFDPALSIEDFSRQMAEALGEMNVELLTKLVTLAGKEKAYEVFDKTRQIEKGGGMKTADGSRQRTPGGIFIYLLKADESLPKEEVAAIFAPSLIEQRRIAKAKKRRRLNEAKAQAAMEVDGQQDDVKPPIERSTMAVE</sequence>
<comment type="subcellular location">
    <subcellularLocation>
        <location evidence="2">Cytoplasm</location>
    </subcellularLocation>
    <subcellularLocation>
        <location evidence="1">Nucleus</location>
    </subcellularLocation>
</comment>
<name>A0AA36CF00_9BILA</name>
<dbReference type="Pfam" id="PF10258">
    <property type="entry name" value="PHAX_RNA-bd"/>
    <property type="match status" value="1"/>
</dbReference>
<comment type="caution">
    <text evidence="13">The sequence shown here is derived from an EMBL/GenBank/DDBJ whole genome shotgun (WGS) entry which is preliminary data.</text>
</comment>
<evidence type="ECO:0000256" key="8">
    <source>
        <dbReference type="ARBA" id="ARBA00022927"/>
    </source>
</evidence>
<feature type="non-terminal residue" evidence="13">
    <location>
        <position position="1"/>
    </location>
</feature>
<dbReference type="GO" id="GO:0005737">
    <property type="term" value="C:cytoplasm"/>
    <property type="evidence" value="ECO:0007669"/>
    <property type="project" value="UniProtKB-SubCell"/>
</dbReference>
<dbReference type="AlphaFoldDB" id="A0AA36CF00"/>
<dbReference type="InterPro" id="IPR038092">
    <property type="entry name" value="PHAX_RNA-binding_sf"/>
</dbReference>
<gene>
    <name evidence="13" type="ORF">MSPICULIGERA_LOCUS5700</name>
</gene>
<evidence type="ECO:0000256" key="2">
    <source>
        <dbReference type="ARBA" id="ARBA00004496"/>
    </source>
</evidence>
<keyword evidence="5" id="KW-0813">Transport</keyword>